<organism evidence="2 3">
    <name type="scientific">Mesobacillus subterraneus</name>
    <dbReference type="NCBI Taxonomy" id="285983"/>
    <lineage>
        <taxon>Bacteria</taxon>
        <taxon>Bacillati</taxon>
        <taxon>Bacillota</taxon>
        <taxon>Bacilli</taxon>
        <taxon>Bacillales</taxon>
        <taxon>Bacillaceae</taxon>
        <taxon>Mesobacillus</taxon>
    </lineage>
</organism>
<evidence type="ECO:0000313" key="3">
    <source>
        <dbReference type="Proteomes" id="UP000032512"/>
    </source>
</evidence>
<accession>A0A0D6Z7W9</accession>
<dbReference type="SUPFAM" id="SSF52266">
    <property type="entry name" value="SGNH hydrolase"/>
    <property type="match status" value="1"/>
</dbReference>
<dbReference type="Pfam" id="PF13472">
    <property type="entry name" value="Lipase_GDSL_2"/>
    <property type="match status" value="1"/>
</dbReference>
<dbReference type="OrthoDB" id="2451965at2"/>
<protein>
    <recommendedName>
        <fullName evidence="1">SGNH hydrolase-type esterase domain-containing protein</fullName>
    </recommendedName>
</protein>
<dbReference type="InterPro" id="IPR036514">
    <property type="entry name" value="SGNH_hydro_sf"/>
</dbReference>
<proteinExistence type="predicted"/>
<dbReference type="EMBL" id="JXIQ01000191">
    <property type="protein sequence ID" value="KIY20683.1"/>
    <property type="molecule type" value="Genomic_DNA"/>
</dbReference>
<dbReference type="CDD" id="cd00229">
    <property type="entry name" value="SGNH_hydrolase"/>
    <property type="match status" value="1"/>
</dbReference>
<sequence>MKQWSILILAIACAAVLWLGNQQWKEKVLVKSDPTSAATTRGTTEQLPDNEQDLTAYSSNWPEAAQTLFQRAVAEERSFKILLAGSKALGENDTGWAGQLATELKQTYGEAVDVSVKSYDMTSMEFIQANKQAELAAEQADLVLLEPFILMNNGEVTNDQAAEHYSLIIAAILAAKPDAVVLLQPANPLSNARFYPRQVEALKAYADTNGLDYLDHWQAWPETEAERLQLLADGDPSFPNEAGHKLWAAYLIDYFIAN</sequence>
<dbReference type="Gene3D" id="3.40.50.1110">
    <property type="entry name" value="SGNH hydrolase"/>
    <property type="match status" value="1"/>
</dbReference>
<dbReference type="AlphaFoldDB" id="A0A0D6Z7W9"/>
<keyword evidence="3" id="KW-1185">Reference proteome</keyword>
<name>A0A0D6Z7W9_9BACI</name>
<feature type="domain" description="SGNH hydrolase-type esterase" evidence="1">
    <location>
        <begin position="91"/>
        <end position="246"/>
    </location>
</feature>
<evidence type="ECO:0000259" key="1">
    <source>
        <dbReference type="Pfam" id="PF13472"/>
    </source>
</evidence>
<dbReference type="Proteomes" id="UP000032512">
    <property type="component" value="Unassembled WGS sequence"/>
</dbReference>
<evidence type="ECO:0000313" key="2">
    <source>
        <dbReference type="EMBL" id="KIY20683.1"/>
    </source>
</evidence>
<dbReference type="InterPro" id="IPR013830">
    <property type="entry name" value="SGNH_hydro"/>
</dbReference>
<gene>
    <name evidence="2" type="ORF">UB32_17965</name>
</gene>
<comment type="caution">
    <text evidence="2">The sequence shown here is derived from an EMBL/GenBank/DDBJ whole genome shotgun (WGS) entry which is preliminary data.</text>
</comment>
<reference evidence="2 3" key="1">
    <citation type="submission" date="2015-01" db="EMBL/GenBank/DDBJ databases">
        <title>Draft genome sequences of the supercritical CO2 tolerant bacteria Bacillus subterraneus MITOT1 and Bacillus cereus MIT0214.</title>
        <authorList>
            <person name="Peet K.C."/>
            <person name="Thompson J.R."/>
        </authorList>
    </citation>
    <scope>NUCLEOTIDE SEQUENCE [LARGE SCALE GENOMIC DNA]</scope>
    <source>
        <strain evidence="2 3">MITOT1</strain>
    </source>
</reference>
<dbReference type="PATRIC" id="fig|285983.3.peg.3074"/>
<dbReference type="RefSeq" id="WP_044396411.1">
    <property type="nucleotide sequence ID" value="NZ_JXIQ01000191.1"/>
</dbReference>